<name>A0A2C6L750_9APIC</name>
<dbReference type="OrthoDB" id="333910at2759"/>
<feature type="region of interest" description="Disordered" evidence="4">
    <location>
        <begin position="3093"/>
        <end position="3122"/>
    </location>
</feature>
<feature type="compositionally biased region" description="Low complexity" evidence="4">
    <location>
        <begin position="1009"/>
        <end position="1018"/>
    </location>
</feature>
<dbReference type="PROSITE" id="PS00125">
    <property type="entry name" value="SER_THR_PHOSPHATASE"/>
    <property type="match status" value="1"/>
</dbReference>
<feature type="compositionally biased region" description="Polar residues" evidence="4">
    <location>
        <begin position="3173"/>
        <end position="3187"/>
    </location>
</feature>
<feature type="compositionally biased region" description="Low complexity" evidence="4">
    <location>
        <begin position="3533"/>
        <end position="3543"/>
    </location>
</feature>
<dbReference type="PANTHER" id="PTHR11668:SF509">
    <property type="entry name" value="SERINE_THREONINE-PROTEIN PHOSPHATASE"/>
    <property type="match status" value="1"/>
</dbReference>
<feature type="compositionally biased region" description="Gly residues" evidence="4">
    <location>
        <begin position="339"/>
        <end position="350"/>
    </location>
</feature>
<feature type="compositionally biased region" description="Polar residues" evidence="4">
    <location>
        <begin position="645"/>
        <end position="684"/>
    </location>
</feature>
<feature type="region of interest" description="Disordered" evidence="4">
    <location>
        <begin position="860"/>
        <end position="879"/>
    </location>
</feature>
<feature type="compositionally biased region" description="Low complexity" evidence="4">
    <location>
        <begin position="870"/>
        <end position="879"/>
    </location>
</feature>
<dbReference type="EC" id="3.1.3.16" evidence="3"/>
<dbReference type="SUPFAM" id="SSF56300">
    <property type="entry name" value="Metallo-dependent phosphatases"/>
    <property type="match status" value="1"/>
</dbReference>
<feature type="region of interest" description="Disordered" evidence="4">
    <location>
        <begin position="2225"/>
        <end position="2279"/>
    </location>
</feature>
<dbReference type="Gene3D" id="3.60.21.10">
    <property type="match status" value="1"/>
</dbReference>
<feature type="compositionally biased region" description="Low complexity" evidence="4">
    <location>
        <begin position="358"/>
        <end position="367"/>
    </location>
</feature>
<dbReference type="RefSeq" id="XP_067925553.1">
    <property type="nucleotide sequence ID" value="XM_068062466.1"/>
</dbReference>
<comment type="similarity">
    <text evidence="1 3">Belongs to the PPP phosphatase family.</text>
</comment>
<evidence type="ECO:0000256" key="2">
    <source>
        <dbReference type="ARBA" id="ARBA00022837"/>
    </source>
</evidence>
<feature type="compositionally biased region" description="Low complexity" evidence="4">
    <location>
        <begin position="111"/>
        <end position="142"/>
    </location>
</feature>
<feature type="compositionally biased region" description="Pro residues" evidence="4">
    <location>
        <begin position="2269"/>
        <end position="2279"/>
    </location>
</feature>
<feature type="compositionally biased region" description="Polar residues" evidence="4">
    <location>
        <begin position="1828"/>
        <end position="1840"/>
    </location>
</feature>
<feature type="compositionally biased region" description="Basic and acidic residues" evidence="4">
    <location>
        <begin position="3601"/>
        <end position="3616"/>
    </location>
</feature>
<feature type="compositionally biased region" description="Basic and acidic residues" evidence="4">
    <location>
        <begin position="1651"/>
        <end position="1685"/>
    </location>
</feature>
<dbReference type="PRINTS" id="PR00114">
    <property type="entry name" value="STPHPHTASE"/>
</dbReference>
<comment type="catalytic activity">
    <reaction evidence="3">
        <text>O-phospho-L-threonyl-[protein] + H2O = L-threonyl-[protein] + phosphate</text>
        <dbReference type="Rhea" id="RHEA:47004"/>
        <dbReference type="Rhea" id="RHEA-COMP:11060"/>
        <dbReference type="Rhea" id="RHEA-COMP:11605"/>
        <dbReference type="ChEBI" id="CHEBI:15377"/>
        <dbReference type="ChEBI" id="CHEBI:30013"/>
        <dbReference type="ChEBI" id="CHEBI:43474"/>
        <dbReference type="ChEBI" id="CHEBI:61977"/>
        <dbReference type="EC" id="3.1.3.16"/>
    </reaction>
</comment>
<feature type="compositionally biased region" description="Polar residues" evidence="4">
    <location>
        <begin position="3097"/>
        <end position="3115"/>
    </location>
</feature>
<feature type="compositionally biased region" description="Polar residues" evidence="4">
    <location>
        <begin position="409"/>
        <end position="441"/>
    </location>
</feature>
<feature type="compositionally biased region" description="Basic and acidic residues" evidence="4">
    <location>
        <begin position="3416"/>
        <end position="3427"/>
    </location>
</feature>
<dbReference type="InterPro" id="IPR004843">
    <property type="entry name" value="Calcineurin-like_PHP"/>
</dbReference>
<keyword evidence="3" id="KW-0378">Hydrolase</keyword>
<dbReference type="PROSITE" id="PS00018">
    <property type="entry name" value="EF_HAND_1"/>
    <property type="match status" value="1"/>
</dbReference>
<feature type="compositionally biased region" description="Basic and acidic residues" evidence="4">
    <location>
        <begin position="1454"/>
        <end position="1466"/>
    </location>
</feature>
<dbReference type="Gene3D" id="1.10.238.10">
    <property type="entry name" value="EF-hand"/>
    <property type="match status" value="1"/>
</dbReference>
<feature type="compositionally biased region" description="Low complexity" evidence="4">
    <location>
        <begin position="1106"/>
        <end position="1117"/>
    </location>
</feature>
<feature type="compositionally biased region" description="Polar residues" evidence="4">
    <location>
        <begin position="3269"/>
        <end position="3294"/>
    </location>
</feature>
<feature type="domain" description="EF-hand" evidence="5">
    <location>
        <begin position="1956"/>
        <end position="1991"/>
    </location>
</feature>
<feature type="compositionally biased region" description="Polar residues" evidence="4">
    <location>
        <begin position="3214"/>
        <end position="3226"/>
    </location>
</feature>
<feature type="region of interest" description="Disordered" evidence="4">
    <location>
        <begin position="550"/>
        <end position="785"/>
    </location>
</feature>
<sequence>MSTPSSFQGGQSSIPYPPRPSSLSSAEPQLHRRPAEISQPASSQPSNPFPSLPERNPAFSGSPPAAFRDHRTATPTVSPGGRMVLRQPERIGDRKNFERNISLSTNSDCQSTTTTAGGGRSTSSGALGTGWGSSEKGSLSSLGSGGGGGLVGPMGPGGAGGGGGSKQLDVSTTSNTDNLSPSVVLNSLQSSHPQGNFLAPPRPSHTLQQPHQLTSSSAAQGYARDSRLRARGGGGGASLINNYEMNSWSSSSSSRRAHEEQGQTDLPGMMNNRNHGGGGIRAPGVSVCPEGTGGIFRPGASSTSSVVVASATTTESGTTAVVAVAGNLTTAAPASSIPSGGGGDHGGFMLGRGNERPSSGSEISLRSSLEGAVNEYLEKQRGLQPGGLDNGADCRNGYQGGMSLPGGLSLNNSDPSSGVNYYQPPSNRTTLQGGMSLQGGRTSERGMSVPSVSSSHIPSRTEEGRQEETNHPRGSVLFDPSKQPYSLSPLPGAASLPQPPLPDRSFVHGGGMGFLGGGGEGERRQPTDFSQGFTSGAAVPQDLLREGGLSSLGARTSVRTHESIQGTFSEEAQRKRTTLPVPFTTDPSSTLSGREPSFGGGNSSTCTADGYERQGGPLAGSSSSSPPPPPPPPQFSSNEHHTGRLVSTQQHRGASGSTQETMNSVPQIIISNAYATDNSESNNRSPPPATGQQQSSSTNQSSVSSWMVEGKNGVLTNRGIGYTPSPLYTTSLSQQPAPEYPFRKISQPSSSVPAPERAYHPYVGSSSTSTSQQVQSSSSGYSTALPLQTRVGGEGRTYYAPDAWREVDATRGEVSSFPQRSTTGQYEASLYPQEERRAVSTAYSPSPLYIPQNINGVPVPPPVSHPPPSNTHSYSSSVPTSSTLLQYQPVVGAGLSGQTMNSLPAGRERSPPAQGGYTANDTSSRMMAVVPYNGAFSQMRGGICTASRALESQVEGNQAGRPSGFPPTSMNSTVIRGGGGGALPLSPLHGSPRADGGSQRGRSSDRSHQSPFSSPFSPRVTCMQSQKKRRGKKKRMWGGKWGEKLQAFYGGGGGQSCSSGGSSSGGSDSEDQQRERQPKDSTGYSTPQSRINNFTYARMQGNENHSPLSSSSSASPSMGTFAGHGPLQYAQSLLPGRGMVVNDGRVYIPGEPPSATSASIGGRNERNSHTLSPRFQRPASSSPCGMMMMLSSVSPSRSEHHGRKIGGPQSKSESVERQKSHVIMYYPSASPQEGGRGGENSNSSVSPNKEGGTSVKDTDEKNRTHTQPPSQSRGALILEALGGFVEGVVDHLLPKKDKQHADKDFSSYSPRLSSDYSPSHDQYDSCASSSRRRHLYDSSSPAGKGESSLHRPSHPLPPRAAPFKIPAPPGARAAASALAVGEEEPFLAPNCPRCTYTSSTQSEDGDDLENTYARSRGLPLPRHHPSCHYLRLKQGERMVSIADEVEEELQQARMQRDPFQQHDLSRRSPYLGDRQRFYSTKSYAVSRSIYDDDNQDTLRERRHHSESPPRRRQYLGEDEDRAGWGMVGRRSSFSCLQLPSLSQYAHDEEGEEHGRRGRSYDVNTTRRMDRDLTPEERGRIAGSVTAAVVIENLAKTAKTLARVASAAPGVAASMASVAAEVVQAVRKGVEEESGDNEEGVKNEKRLMLIHQAGEKDEDVRRIAKEADVGDDRKTEGEISKEREKLIGTGESSRKVASAGTTKKEKKTKEDDKASREKTKTKKKKKGGDKFEEKTKKKKKDVKEGKSAKKSKKQSEAKKEKEAPVTGMKEPESEEEDISSVYSSSSCSSSSLSDTEEESSSPPTTTQEEEPESSVEEEEEKMKGRKIKQQSSPRNTNSNRQLTHEEENPFEGWVSFGQLWQRLILEDCCVEEVQRLKKVFDRFSSSSSSSSPPFLSRESFHQLFTSHYPACIPSAEHIDFFFEALDRHRENKVYLRDFRLGLYVSQPEIVQDLSKASGLLRMQLIFRAYDLDADGFLSTDELKGLLGHLHAAGLHTRDRQAIKHKKALQRTVQSEANLLLSRFTKFSYTAFLSCVTSGVFNSTHRLLRCSKSLPKLIKEEEQAKKKKRNTTTLALPSSHYPDRQAPHVESVGQSLYHQGQNETEAGSLPPPTADRRSPSPVGWQLQPIQQQQQPSCSPPSSRDVYASQSYSMLPQEPLPANPQQVLAAAYPSPSTQFVPSPYLSQVMNSQGRATIASPPSAPSGGTYTLQNPALNISSSHAIMSPPQQAYSSSVLPNQPSGTIPPHSQPVPHRPQDSFRPTQSNFISQPTGPPMPSPPLPFPVPAQGGGVALSPSSPPPPLPRDTMVIAAHPPHIQESFPSVYQGQQAAPLATGGVRSCFPEKVRDGNDDVDRKRAFDEKARQGLVGEEGIHLGISAPNVVSSLSPPSDTGYVELPQAYSSVQRLSAFEKRSLPASSPTHCFRGGRAESYDLITGPLRGRHGNPLKPVTSPEPPIARKAVYPIPTPGQTTLAQRILRNLRSRLCGNSKEETESLISKYLQQGGPAIPHSQQERSPFPLIATPDEILTILEAVKCIFSVETTVLEVNLPAKIFGDLHGHLADLLEFFRSFGWPDEVDKTTRQYEDFLFLGDYVDRGECSLEVILILFSLKILFPSRVFLLRGNHEDRAMNADYGFAAEIEKKLGVYGGDFMKARLVWQCANDVFDFLPLGAHLPAARIFCLHGCLGNSIRLIDDLRGLTRPIQVAGTDIDRKALQGIPSSSPFSSEETEKMCLVLDCLWSDPERPPDNKEDVAGPDSPRGAHAIRSSAEFIREFLKRNQLHLLIRAHECVLPGYCYDLDGGCLTLFSASNYCGRYQNDGAALHVYREEELVEGGGEEDESPHGAMIPRQPRPSDHITWHILLVEFHRGNEERSNGSKTHQFYSSCVPSNSLEVTRPSPPCSPPYPPLPFSSHPSGYPIPVGKNPQKEGEPSLVDFSSPVRETGKPTQPRQPLPFPTHAPSAGIAPFGSYQPDLSIQNGSPSALTPSAIQGLSSATAHSIGNVTGLEKPQGGEKDHSLSAQYQYAELARLAAEAVNSPASGRSPSPSPLPPFPSSSEAALLLSSALAASSSQATKSSSPPFPVGLLPSTLLSSPPSSLTNIAPTSGASQVLPSTSNPCCPQAPSGVYHPGPPSVIVSPPASPHHAVGLQVPGPLVEIPSEFLRSAGSASDAHDSFPIQSNPLIPSLSPDNTRIDSPCHNGDGLRQVMMGEEGERQQGVMNSNPISSSCRVTPRDEFPENDNPSRRSPPFSSSSLPNPFRQNTLQLQQPSLQDDMNSIGYSHNHNSRGSRTDEVQPNSHGHLHRPEPLSPSVAVPRAPSGGNRDVSLSSSSPFIHETSGPCPDDNRNTPRGVGGGGEATTSHPLGSFSPPGSPHWIPQPHTPQSTMRDRVRSVSPHHSRHTSPTGPPTSLHPVNVSGMRRARDEEEEERRCSPRSPHWRAVHGILSPTSRPEHNRFPTRSGENTSANNKDDEEDGLNVVNSRGHSVITGDGPSSSYSSPRIPTHRRPRRRSLPLLCDFDGQPFPLPSDLRPQANLKSLSPRPSSSSLVGGAEPHRGRREEDAYHLGDSPRNNHTSITAQQPAYAVVGGPGGPSSPPAPPVRRTSSRTEVERAVRGIDHARLGRSSKSLRGDDVFASSPPFPYAAPQSHRLQVPSSHVEEESVYSFGAQEGNSERRRRRGTEGDQDYNGQLLGPCHLPPALTRGQGAEGGERGARRIISSGSSSSSRAKINPWKGRETRAEDFEDEEFDRKAQDTSSSEKEKKGRRKWSGFFSRRGSGNKGGGKEEEENPDAVLAAFSKTRRRSNPR</sequence>
<evidence type="ECO:0000256" key="3">
    <source>
        <dbReference type="RuleBase" id="RU004273"/>
    </source>
</evidence>
<dbReference type="GO" id="GO:0005634">
    <property type="term" value="C:nucleus"/>
    <property type="evidence" value="ECO:0007669"/>
    <property type="project" value="TreeGrafter"/>
</dbReference>
<feature type="compositionally biased region" description="Polar residues" evidence="4">
    <location>
        <begin position="2257"/>
        <end position="2267"/>
    </location>
</feature>
<feature type="compositionally biased region" description="Low complexity" evidence="4">
    <location>
        <begin position="1306"/>
        <end position="1319"/>
    </location>
</feature>
<evidence type="ECO:0000256" key="1">
    <source>
        <dbReference type="ARBA" id="ARBA00008294"/>
    </source>
</evidence>
<dbReference type="SMART" id="SM00156">
    <property type="entry name" value="PP2Ac"/>
    <property type="match status" value="1"/>
</dbReference>
<feature type="compositionally biased region" description="Basic and acidic residues" evidence="4">
    <location>
        <begin position="3743"/>
        <end position="3757"/>
    </location>
</feature>
<protein>
    <recommendedName>
        <fullName evidence="3">Serine/threonine-protein phosphatase</fullName>
        <ecNumber evidence="3">3.1.3.16</ecNumber>
    </recommendedName>
</protein>
<dbReference type="GO" id="GO:0004722">
    <property type="term" value="F:protein serine/threonine phosphatase activity"/>
    <property type="evidence" value="ECO:0007669"/>
    <property type="project" value="UniProtKB-EC"/>
</dbReference>
<feature type="compositionally biased region" description="Low complexity" evidence="4">
    <location>
        <begin position="1778"/>
        <end position="1792"/>
    </location>
</feature>
<dbReference type="InterPro" id="IPR006186">
    <property type="entry name" value="Ser/Thr-sp_prot-phosphatase"/>
</dbReference>
<dbReference type="InterPro" id="IPR002048">
    <property type="entry name" value="EF_hand_dom"/>
</dbReference>
<evidence type="ECO:0000259" key="5">
    <source>
        <dbReference type="PROSITE" id="PS50222"/>
    </source>
</evidence>
<feature type="compositionally biased region" description="Low complexity" evidence="4">
    <location>
        <begin position="2123"/>
        <end position="2140"/>
    </location>
</feature>
<reference evidence="6 7" key="1">
    <citation type="journal article" date="2017" name="Int. J. Parasitol.">
        <title>The genome of the protozoan parasite Cystoisospora suis and a reverse vaccinology approach to identify vaccine candidates.</title>
        <authorList>
            <person name="Palmieri N."/>
            <person name="Shrestha A."/>
            <person name="Ruttkowski B."/>
            <person name="Beck T."/>
            <person name="Vogl C."/>
            <person name="Tomley F."/>
            <person name="Blake D.P."/>
            <person name="Joachim A."/>
        </authorList>
    </citation>
    <scope>NUCLEOTIDE SEQUENCE [LARGE SCALE GENOMIC DNA]</scope>
    <source>
        <strain evidence="6 7">Wien I</strain>
    </source>
</reference>
<feature type="compositionally biased region" description="Low complexity" evidence="4">
    <location>
        <begin position="983"/>
        <end position="1001"/>
    </location>
</feature>
<feature type="compositionally biased region" description="Pro residues" evidence="4">
    <location>
        <begin position="860"/>
        <end position="869"/>
    </location>
</feature>
<feature type="compositionally biased region" description="Low complexity" evidence="4">
    <location>
        <begin position="692"/>
        <end position="705"/>
    </location>
</feature>
<feature type="compositionally biased region" description="Low complexity" evidence="4">
    <location>
        <begin position="1056"/>
        <end position="1067"/>
    </location>
</feature>
<feature type="compositionally biased region" description="Gly residues" evidence="4">
    <location>
        <begin position="143"/>
        <end position="165"/>
    </location>
</feature>
<feature type="region of interest" description="Disordered" evidence="4">
    <location>
        <begin position="895"/>
        <end position="920"/>
    </location>
</feature>
<feature type="region of interest" description="Disordered" evidence="4">
    <location>
        <begin position="1"/>
        <end position="269"/>
    </location>
</feature>
<feature type="region of interest" description="Disordered" evidence="4">
    <location>
        <begin position="2100"/>
        <end position="2146"/>
    </location>
</feature>
<feature type="compositionally biased region" description="Basic and acidic residues" evidence="4">
    <location>
        <begin position="1727"/>
        <end position="1762"/>
    </location>
</feature>
<dbReference type="SUPFAM" id="SSF47473">
    <property type="entry name" value="EF-hand"/>
    <property type="match status" value="1"/>
</dbReference>
<feature type="region of interest" description="Disordered" evidence="4">
    <location>
        <begin position="1452"/>
        <end position="1472"/>
    </location>
</feature>
<feature type="region of interest" description="Disordered" evidence="4">
    <location>
        <begin position="2189"/>
        <end position="2210"/>
    </location>
</feature>
<dbReference type="GO" id="GO:0005737">
    <property type="term" value="C:cytoplasm"/>
    <property type="evidence" value="ECO:0007669"/>
    <property type="project" value="TreeGrafter"/>
</dbReference>
<feature type="compositionally biased region" description="Polar residues" evidence="4">
    <location>
        <begin position="168"/>
        <end position="194"/>
    </location>
</feature>
<feature type="compositionally biased region" description="Polar residues" evidence="4">
    <location>
        <begin position="726"/>
        <end position="736"/>
    </location>
</feature>
<keyword evidence="2" id="KW-0106">Calcium</keyword>
<feature type="compositionally biased region" description="Acidic residues" evidence="4">
    <location>
        <begin position="1806"/>
        <end position="1818"/>
    </location>
</feature>
<dbReference type="InterPro" id="IPR011992">
    <property type="entry name" value="EF-hand-dom_pair"/>
</dbReference>
<dbReference type="Proteomes" id="UP000221165">
    <property type="component" value="Unassembled WGS sequence"/>
</dbReference>
<feature type="compositionally biased region" description="Pro residues" evidence="4">
    <location>
        <begin position="1354"/>
        <end position="1363"/>
    </location>
</feature>
<feature type="compositionally biased region" description="Low complexity" evidence="4">
    <location>
        <begin position="3711"/>
        <end position="3722"/>
    </location>
</feature>
<dbReference type="Pfam" id="PF00149">
    <property type="entry name" value="Metallophos"/>
    <property type="match status" value="1"/>
</dbReference>
<feature type="compositionally biased region" description="Basic and acidic residues" evidence="4">
    <location>
        <begin position="1496"/>
        <end position="1509"/>
    </location>
</feature>
<feature type="compositionally biased region" description="Low complexity" evidence="4">
    <location>
        <begin position="448"/>
        <end position="458"/>
    </location>
</feature>
<feature type="compositionally biased region" description="Polar residues" evidence="4">
    <location>
        <begin position="1"/>
        <end position="14"/>
    </location>
</feature>
<feature type="region of interest" description="Disordered" evidence="4">
    <location>
        <begin position="405"/>
        <end position="535"/>
    </location>
</feature>
<feature type="compositionally biased region" description="Polar residues" evidence="4">
    <location>
        <begin position="1080"/>
        <end position="1105"/>
    </location>
</feature>
<feature type="compositionally biased region" description="Basic and acidic residues" evidence="4">
    <location>
        <begin position="3548"/>
        <end position="3560"/>
    </location>
</feature>
<feature type="compositionally biased region" description="Polar residues" evidence="4">
    <location>
        <begin position="205"/>
        <end position="219"/>
    </location>
</feature>
<evidence type="ECO:0000313" key="7">
    <source>
        <dbReference type="Proteomes" id="UP000221165"/>
    </source>
</evidence>
<feature type="compositionally biased region" description="Pro residues" evidence="4">
    <location>
        <begin position="625"/>
        <end position="634"/>
    </location>
</feature>
<feature type="compositionally biased region" description="Basic residues" evidence="4">
    <location>
        <begin position="1026"/>
        <end position="1037"/>
    </location>
</feature>
<comment type="caution">
    <text evidence="6">The sequence shown here is derived from an EMBL/GenBank/DDBJ whole genome shotgun (WGS) entry which is preliminary data.</text>
</comment>
<dbReference type="PROSITE" id="PS50222">
    <property type="entry name" value="EF_HAND_2"/>
    <property type="match status" value="1"/>
</dbReference>
<proteinExistence type="inferred from homology"/>
<gene>
    <name evidence="6" type="ORF">CSUI_002264</name>
</gene>
<feature type="region of interest" description="Disordered" evidence="4">
    <location>
        <begin position="1298"/>
        <end position="1363"/>
    </location>
</feature>
<dbReference type="GO" id="GO:0005509">
    <property type="term" value="F:calcium ion binding"/>
    <property type="evidence" value="ECO:0007669"/>
    <property type="project" value="InterPro"/>
</dbReference>
<dbReference type="InterPro" id="IPR050341">
    <property type="entry name" value="PP1_catalytic_subunit"/>
</dbReference>
<feature type="compositionally biased region" description="Pro residues" evidence="4">
    <location>
        <begin position="2894"/>
        <end position="2906"/>
    </location>
</feature>
<accession>A0A2C6L750</accession>
<dbReference type="PANTHER" id="PTHR11668">
    <property type="entry name" value="SERINE/THREONINE PROTEIN PHOSPHATASE"/>
    <property type="match status" value="1"/>
</dbReference>
<feature type="compositionally biased region" description="Gly residues" evidence="4">
    <location>
        <begin position="508"/>
        <end position="519"/>
    </location>
</feature>
<feature type="compositionally biased region" description="Polar residues" evidence="4">
    <location>
        <begin position="99"/>
        <end position="110"/>
    </location>
</feature>
<feature type="compositionally biased region" description="Basic residues" evidence="4">
    <location>
        <begin position="3498"/>
        <end position="3507"/>
    </location>
</feature>
<feature type="region of interest" description="Disordered" evidence="4">
    <location>
        <begin position="2890"/>
        <end position="2985"/>
    </location>
</feature>
<organism evidence="6 7">
    <name type="scientific">Cystoisospora suis</name>
    <dbReference type="NCBI Taxonomy" id="483139"/>
    <lineage>
        <taxon>Eukaryota</taxon>
        <taxon>Sar</taxon>
        <taxon>Alveolata</taxon>
        <taxon>Apicomplexa</taxon>
        <taxon>Conoidasida</taxon>
        <taxon>Coccidia</taxon>
        <taxon>Eucoccidiorida</taxon>
        <taxon>Eimeriorina</taxon>
        <taxon>Sarcocystidae</taxon>
        <taxon>Cystoisospora</taxon>
    </lineage>
</organism>
<feature type="region of interest" description="Disordered" evidence="4">
    <location>
        <begin position="1488"/>
        <end position="1518"/>
    </location>
</feature>
<dbReference type="InterPro" id="IPR018247">
    <property type="entry name" value="EF_Hand_1_Ca_BS"/>
</dbReference>
<feature type="region of interest" description="Disordered" evidence="4">
    <location>
        <begin position="2433"/>
        <end position="2454"/>
    </location>
</feature>
<feature type="compositionally biased region" description="Polar residues" evidence="4">
    <location>
        <begin position="2225"/>
        <end position="2240"/>
    </location>
</feature>
<feature type="compositionally biased region" description="Low complexity" evidence="4">
    <location>
        <begin position="762"/>
        <end position="783"/>
    </location>
</feature>
<feature type="compositionally biased region" description="Basic and acidic residues" evidence="4">
    <location>
        <begin position="87"/>
        <end position="98"/>
    </location>
</feature>
<evidence type="ECO:0000256" key="4">
    <source>
        <dbReference type="SAM" id="MobiDB-lite"/>
    </source>
</evidence>
<dbReference type="GeneID" id="94425677"/>
<feature type="region of interest" description="Disordered" evidence="4">
    <location>
        <begin position="954"/>
        <end position="1123"/>
    </location>
</feature>
<feature type="compositionally biased region" description="Basic and acidic residues" evidence="4">
    <location>
        <begin position="1706"/>
        <end position="1717"/>
    </location>
</feature>
<feature type="compositionally biased region" description="Polar residues" evidence="4">
    <location>
        <begin position="1169"/>
        <end position="1183"/>
    </location>
</feature>
<feature type="compositionally biased region" description="Polar residues" evidence="4">
    <location>
        <begin position="3565"/>
        <end position="3576"/>
    </location>
</feature>
<feature type="region of interest" description="Disordered" evidence="4">
    <location>
        <begin position="3269"/>
        <end position="3802"/>
    </location>
</feature>
<dbReference type="VEuPathDB" id="ToxoDB:CSUI_002264"/>
<feature type="compositionally biased region" description="Low complexity" evidence="4">
    <location>
        <begin position="3241"/>
        <end position="3256"/>
    </location>
</feature>
<feature type="region of interest" description="Disordered" evidence="4">
    <location>
        <begin position="3032"/>
        <end position="3051"/>
    </location>
</feature>
<feature type="compositionally biased region" description="Basic and acidic residues" evidence="4">
    <location>
        <begin position="459"/>
        <end position="471"/>
    </location>
</feature>
<feature type="region of interest" description="Disordered" evidence="4">
    <location>
        <begin position="334"/>
        <end position="367"/>
    </location>
</feature>
<feature type="region of interest" description="Disordered" evidence="4">
    <location>
        <begin position="1397"/>
        <end position="1420"/>
    </location>
</feature>
<feature type="region of interest" description="Disordered" evidence="4">
    <location>
        <begin position="3162"/>
        <end position="3256"/>
    </location>
</feature>
<keyword evidence="7" id="KW-1185">Reference proteome</keyword>
<evidence type="ECO:0000313" key="6">
    <source>
        <dbReference type="EMBL" id="PHJ23879.1"/>
    </source>
</evidence>
<feature type="region of interest" description="Disordered" evidence="4">
    <location>
        <begin position="1651"/>
        <end position="1845"/>
    </location>
</feature>
<feature type="region of interest" description="Disordered" evidence="4">
    <location>
        <begin position="1146"/>
        <end position="1274"/>
    </location>
</feature>
<dbReference type="InterPro" id="IPR029052">
    <property type="entry name" value="Metallo-depent_PP-like"/>
</dbReference>
<dbReference type="EMBL" id="MIGC01000954">
    <property type="protein sequence ID" value="PHJ23879.1"/>
    <property type="molecule type" value="Genomic_DNA"/>
</dbReference>
<feature type="compositionally biased region" description="Polar residues" evidence="4">
    <location>
        <begin position="2969"/>
        <end position="2985"/>
    </location>
</feature>
<feature type="region of interest" description="Disordered" evidence="4">
    <location>
        <begin position="2060"/>
        <end position="2084"/>
    </location>
</feature>